<dbReference type="InterPro" id="IPR029058">
    <property type="entry name" value="AB_hydrolase_fold"/>
</dbReference>
<dbReference type="GO" id="GO:0008233">
    <property type="term" value="F:peptidase activity"/>
    <property type="evidence" value="ECO:0007669"/>
    <property type="project" value="UniProtKB-KW"/>
</dbReference>
<dbReference type="Proteomes" id="UP000008311">
    <property type="component" value="Unassembled WGS sequence"/>
</dbReference>
<keyword evidence="3" id="KW-0378">Hydrolase</keyword>
<dbReference type="eggNOG" id="KOG2183">
    <property type="taxonomic scope" value="Eukaryota"/>
</dbReference>
<name>B9SCN0_RICCO</name>
<accession>B9SCN0</accession>
<keyword evidence="5" id="KW-1185">Reference proteome</keyword>
<reference evidence="5" key="1">
    <citation type="journal article" date="2010" name="Nat. Biotechnol.">
        <title>Draft genome sequence of the oilseed species Ricinus communis.</title>
        <authorList>
            <person name="Chan A.P."/>
            <person name="Crabtree J."/>
            <person name="Zhao Q."/>
            <person name="Lorenzi H."/>
            <person name="Orvis J."/>
            <person name="Puiu D."/>
            <person name="Melake-Berhan A."/>
            <person name="Jones K.M."/>
            <person name="Redman J."/>
            <person name="Chen G."/>
            <person name="Cahoon E.B."/>
            <person name="Gedil M."/>
            <person name="Stanke M."/>
            <person name="Haas B.J."/>
            <person name="Wortman J.R."/>
            <person name="Fraser-Liggett C.M."/>
            <person name="Ravel J."/>
            <person name="Rabinowicz P.D."/>
        </authorList>
    </citation>
    <scope>NUCLEOTIDE SEQUENCE [LARGE SCALE GENOMIC DNA]</scope>
    <source>
        <strain evidence="5">cv. Hale</strain>
    </source>
</reference>
<dbReference type="GO" id="GO:0006508">
    <property type="term" value="P:proteolysis"/>
    <property type="evidence" value="ECO:0007669"/>
    <property type="project" value="UniProtKB-KW"/>
</dbReference>
<organism evidence="4 5">
    <name type="scientific">Ricinus communis</name>
    <name type="common">Castor bean</name>
    <dbReference type="NCBI Taxonomy" id="3988"/>
    <lineage>
        <taxon>Eukaryota</taxon>
        <taxon>Viridiplantae</taxon>
        <taxon>Streptophyta</taxon>
        <taxon>Embryophyta</taxon>
        <taxon>Tracheophyta</taxon>
        <taxon>Spermatophyta</taxon>
        <taxon>Magnoliopsida</taxon>
        <taxon>eudicotyledons</taxon>
        <taxon>Gunneridae</taxon>
        <taxon>Pentapetalae</taxon>
        <taxon>rosids</taxon>
        <taxon>fabids</taxon>
        <taxon>Malpighiales</taxon>
        <taxon>Euphorbiaceae</taxon>
        <taxon>Acalyphoideae</taxon>
        <taxon>Acalypheae</taxon>
        <taxon>Ricinus</taxon>
    </lineage>
</organism>
<keyword evidence="1" id="KW-0645">Protease</keyword>
<dbReference type="Gene3D" id="3.40.50.1820">
    <property type="entry name" value="alpha/beta hydrolase"/>
    <property type="match status" value="1"/>
</dbReference>
<evidence type="ECO:0000313" key="5">
    <source>
        <dbReference type="Proteomes" id="UP000008311"/>
    </source>
</evidence>
<gene>
    <name evidence="4" type="ORF">RCOM_0476160</name>
</gene>
<evidence type="ECO:0000256" key="2">
    <source>
        <dbReference type="ARBA" id="ARBA00022729"/>
    </source>
</evidence>
<dbReference type="EMBL" id="EQ973922">
    <property type="protein sequence ID" value="EEF38689.1"/>
    <property type="molecule type" value="Genomic_DNA"/>
</dbReference>
<evidence type="ECO:0000256" key="3">
    <source>
        <dbReference type="ARBA" id="ARBA00022801"/>
    </source>
</evidence>
<evidence type="ECO:0000256" key="1">
    <source>
        <dbReference type="ARBA" id="ARBA00022670"/>
    </source>
</evidence>
<protein>
    <submittedName>
        <fullName evidence="4">Uncharacterized protein</fullName>
    </submittedName>
</protein>
<evidence type="ECO:0000313" key="4">
    <source>
        <dbReference type="EMBL" id="EEF38689.1"/>
    </source>
</evidence>
<dbReference type="AlphaFoldDB" id="B9SCN0"/>
<dbReference type="InParanoid" id="B9SCN0"/>
<dbReference type="PANTHER" id="PTHR11010">
    <property type="entry name" value="PROTEASE S28 PRO-X CARBOXYPEPTIDASE-RELATED"/>
    <property type="match status" value="1"/>
</dbReference>
<sequence>MQTFDHFNYNPESFEEEGDIIDDVLFVNFIAELAHRFKGLLLYIEVITDVKRKLSAVRNPVIVVGGSSGGNNSLVINLKNFDLTLLAIGALAPSAPILYSEDLTPHDGYQVVVSKDFRVREFIKLTKLVDSSSYSALTLGLSFTVDRHGST</sequence>
<keyword evidence="2" id="KW-0732">Signal</keyword>
<proteinExistence type="predicted"/>
<dbReference type="PANTHER" id="PTHR11010:SF78">
    <property type="entry name" value="LYSOSOMAL PRO-X CARBOXYPEPTIDASE"/>
    <property type="match status" value="1"/>
</dbReference>